<accession>A0ABU4VPV2</accession>
<evidence type="ECO:0000256" key="2">
    <source>
        <dbReference type="ARBA" id="ARBA00022741"/>
    </source>
</evidence>
<dbReference type="InterPro" id="IPR000641">
    <property type="entry name" value="CbxX/CfxQ"/>
</dbReference>
<feature type="domain" description="AAA+ ATPase" evidence="5">
    <location>
        <begin position="84"/>
        <end position="222"/>
    </location>
</feature>
<evidence type="ECO:0000313" key="6">
    <source>
        <dbReference type="EMBL" id="MDX8153881.1"/>
    </source>
</evidence>
<dbReference type="InterPro" id="IPR050773">
    <property type="entry name" value="CbxX/CfxQ_RuBisCO_ESX"/>
</dbReference>
<evidence type="ECO:0000256" key="1">
    <source>
        <dbReference type="ARBA" id="ARBA00010378"/>
    </source>
</evidence>
<dbReference type="Gene3D" id="1.10.8.60">
    <property type="match status" value="1"/>
</dbReference>
<evidence type="ECO:0000256" key="3">
    <source>
        <dbReference type="ARBA" id="ARBA00022840"/>
    </source>
</evidence>
<dbReference type="PANTHER" id="PTHR43392">
    <property type="entry name" value="AAA-TYPE ATPASE FAMILY PROTEIN / ANKYRIN REPEAT FAMILY PROTEIN"/>
    <property type="match status" value="1"/>
</dbReference>
<dbReference type="EMBL" id="JAXAVX010000023">
    <property type="protein sequence ID" value="MDX8153881.1"/>
    <property type="molecule type" value="Genomic_DNA"/>
</dbReference>
<dbReference type="CDD" id="cd00009">
    <property type="entry name" value="AAA"/>
    <property type="match status" value="1"/>
</dbReference>
<dbReference type="Pfam" id="PF17866">
    <property type="entry name" value="AAA_lid_6"/>
    <property type="match status" value="1"/>
</dbReference>
<dbReference type="Gene3D" id="3.40.50.300">
    <property type="entry name" value="P-loop containing nucleotide triphosphate hydrolases"/>
    <property type="match status" value="1"/>
</dbReference>
<organism evidence="6 7">
    <name type="scientific">Patulibacter brassicae</name>
    <dbReference type="NCBI Taxonomy" id="1705717"/>
    <lineage>
        <taxon>Bacteria</taxon>
        <taxon>Bacillati</taxon>
        <taxon>Actinomycetota</taxon>
        <taxon>Thermoleophilia</taxon>
        <taxon>Solirubrobacterales</taxon>
        <taxon>Patulibacteraceae</taxon>
        <taxon>Patulibacter</taxon>
    </lineage>
</organism>
<reference evidence="6 7" key="1">
    <citation type="submission" date="2023-11" db="EMBL/GenBank/DDBJ databases">
        <authorList>
            <person name="Xu M."/>
            <person name="Jiang T."/>
        </authorList>
    </citation>
    <scope>NUCLEOTIDE SEQUENCE [LARGE SCALE GENOMIC DNA]</scope>
    <source>
        <strain evidence="6 7">SD</strain>
    </source>
</reference>
<proteinExistence type="inferred from homology"/>
<evidence type="ECO:0000313" key="7">
    <source>
        <dbReference type="Proteomes" id="UP001277761"/>
    </source>
</evidence>
<evidence type="ECO:0000256" key="4">
    <source>
        <dbReference type="SAM" id="MobiDB-lite"/>
    </source>
</evidence>
<keyword evidence="2" id="KW-0547">Nucleotide-binding</keyword>
<protein>
    <submittedName>
        <fullName evidence="6">AAA family ATPase</fullName>
    </submittedName>
</protein>
<keyword evidence="3" id="KW-0067">ATP-binding</keyword>
<dbReference type="InterPro" id="IPR003959">
    <property type="entry name" value="ATPase_AAA_core"/>
</dbReference>
<dbReference type="InterPro" id="IPR003593">
    <property type="entry name" value="AAA+_ATPase"/>
</dbReference>
<sequence>SAAPADDDPRPRARRDRGAHRPPDAPVPTGAAARRVDEAAFAAALADLDALVGLDDVKRQVHRTAQLLRMRALREAAGLRAADTSLHLVFCGGPGTGKTTVARLYGRLYHALGLFGSDRLVEVDRSGLVSGYVGQTATRVNEVVDAALDGVLFVDEAYALAGRSPGDFGPEAIATLLKRMEDDRDRLAVICAGYTREMEEFLASNSGLASRFGETVVFPDYEPADLVEILQRFGAAHDYVLDGAALSRAREVLSGWHAARDASFANARTVRNLFDDVIAAQADRLLTAAAGEDGAARHVDPEEMRRIRRADVDAAVGT</sequence>
<dbReference type="SMART" id="SM00382">
    <property type="entry name" value="AAA"/>
    <property type="match status" value="1"/>
</dbReference>
<keyword evidence="7" id="KW-1185">Reference proteome</keyword>
<gene>
    <name evidence="6" type="ORF">SK069_19945</name>
</gene>
<comment type="similarity">
    <text evidence="1">Belongs to the CbxX/CfxQ family.</text>
</comment>
<dbReference type="RefSeq" id="WP_319956030.1">
    <property type="nucleotide sequence ID" value="NZ_JAXAVX010000023.1"/>
</dbReference>
<dbReference type="PANTHER" id="PTHR43392:SF2">
    <property type="entry name" value="AAA-TYPE ATPASE FAMILY PROTEIN _ ANKYRIN REPEAT FAMILY PROTEIN"/>
    <property type="match status" value="1"/>
</dbReference>
<name>A0ABU4VPV2_9ACTN</name>
<dbReference type="Pfam" id="PF00004">
    <property type="entry name" value="AAA"/>
    <property type="match status" value="1"/>
</dbReference>
<dbReference type="Proteomes" id="UP001277761">
    <property type="component" value="Unassembled WGS sequence"/>
</dbReference>
<dbReference type="InterPro" id="IPR027417">
    <property type="entry name" value="P-loop_NTPase"/>
</dbReference>
<dbReference type="SUPFAM" id="SSF52540">
    <property type="entry name" value="P-loop containing nucleoside triphosphate hydrolases"/>
    <property type="match status" value="1"/>
</dbReference>
<evidence type="ECO:0000259" key="5">
    <source>
        <dbReference type="SMART" id="SM00382"/>
    </source>
</evidence>
<comment type="caution">
    <text evidence="6">The sequence shown here is derived from an EMBL/GenBank/DDBJ whole genome shotgun (WGS) entry which is preliminary data.</text>
</comment>
<feature type="non-terminal residue" evidence="6">
    <location>
        <position position="1"/>
    </location>
</feature>
<dbReference type="PRINTS" id="PR00819">
    <property type="entry name" value="CBXCFQXSUPER"/>
</dbReference>
<feature type="region of interest" description="Disordered" evidence="4">
    <location>
        <begin position="1"/>
        <end position="31"/>
    </location>
</feature>
<dbReference type="InterPro" id="IPR041627">
    <property type="entry name" value="AAA_lid_6"/>
</dbReference>